<evidence type="ECO:0000256" key="1">
    <source>
        <dbReference type="ARBA" id="ARBA00001971"/>
    </source>
</evidence>
<dbReference type="EMBL" id="JBBXMP010000006">
    <property type="protein sequence ID" value="KAL0070419.1"/>
    <property type="molecule type" value="Genomic_DNA"/>
</dbReference>
<gene>
    <name evidence="13" type="ORF">AAF712_002250</name>
</gene>
<keyword evidence="6" id="KW-0812">Transmembrane</keyword>
<evidence type="ECO:0000256" key="10">
    <source>
        <dbReference type="ARBA" id="ARBA00023004"/>
    </source>
</evidence>
<dbReference type="Gene3D" id="1.10.630.10">
    <property type="entry name" value="Cytochrome P450"/>
    <property type="match status" value="1"/>
</dbReference>
<keyword evidence="8" id="KW-1133">Transmembrane helix</keyword>
<evidence type="ECO:0000256" key="11">
    <source>
        <dbReference type="ARBA" id="ARBA00023033"/>
    </source>
</evidence>
<comment type="subcellular location">
    <subcellularLocation>
        <location evidence="2">Membrane</location>
    </subcellularLocation>
</comment>
<evidence type="ECO:0000256" key="6">
    <source>
        <dbReference type="ARBA" id="ARBA00022692"/>
    </source>
</evidence>
<evidence type="ECO:0000313" key="14">
    <source>
        <dbReference type="Proteomes" id="UP001437256"/>
    </source>
</evidence>
<accession>A0ABR3ABP3</accession>
<name>A0ABR3ABP3_9AGAR</name>
<comment type="similarity">
    <text evidence="4">Belongs to the cytochrome P450 family.</text>
</comment>
<evidence type="ECO:0000256" key="7">
    <source>
        <dbReference type="ARBA" id="ARBA00022723"/>
    </source>
</evidence>
<keyword evidence="12" id="KW-0472">Membrane</keyword>
<evidence type="ECO:0000256" key="4">
    <source>
        <dbReference type="ARBA" id="ARBA00010617"/>
    </source>
</evidence>
<keyword evidence="7" id="KW-0479">Metal-binding</keyword>
<dbReference type="Pfam" id="PF00067">
    <property type="entry name" value="p450"/>
    <property type="match status" value="1"/>
</dbReference>
<evidence type="ECO:0000256" key="5">
    <source>
        <dbReference type="ARBA" id="ARBA00022617"/>
    </source>
</evidence>
<evidence type="ECO:0008006" key="15">
    <source>
        <dbReference type="Google" id="ProtNLM"/>
    </source>
</evidence>
<keyword evidence="14" id="KW-1185">Reference proteome</keyword>
<keyword evidence="9" id="KW-0560">Oxidoreductase</keyword>
<evidence type="ECO:0000256" key="12">
    <source>
        <dbReference type="ARBA" id="ARBA00023136"/>
    </source>
</evidence>
<comment type="pathway">
    <text evidence="3">Secondary metabolite biosynthesis; terpenoid biosynthesis.</text>
</comment>
<dbReference type="PRINTS" id="PR00463">
    <property type="entry name" value="EP450I"/>
</dbReference>
<dbReference type="InterPro" id="IPR036396">
    <property type="entry name" value="Cyt_P450_sf"/>
</dbReference>
<proteinExistence type="inferred from homology"/>
<dbReference type="InterPro" id="IPR050121">
    <property type="entry name" value="Cytochrome_P450_monoxygenase"/>
</dbReference>
<keyword evidence="10" id="KW-0408">Iron</keyword>
<comment type="cofactor">
    <cofactor evidence="1">
        <name>heme</name>
        <dbReference type="ChEBI" id="CHEBI:30413"/>
    </cofactor>
</comment>
<evidence type="ECO:0000313" key="13">
    <source>
        <dbReference type="EMBL" id="KAL0070419.1"/>
    </source>
</evidence>
<evidence type="ECO:0000256" key="8">
    <source>
        <dbReference type="ARBA" id="ARBA00022989"/>
    </source>
</evidence>
<dbReference type="PANTHER" id="PTHR24305:SF166">
    <property type="entry name" value="CYTOCHROME P450 12A4, MITOCHONDRIAL-RELATED"/>
    <property type="match status" value="1"/>
</dbReference>
<evidence type="ECO:0000256" key="3">
    <source>
        <dbReference type="ARBA" id="ARBA00004721"/>
    </source>
</evidence>
<evidence type="ECO:0000256" key="9">
    <source>
        <dbReference type="ARBA" id="ARBA00023002"/>
    </source>
</evidence>
<dbReference type="PRINTS" id="PR00385">
    <property type="entry name" value="P450"/>
</dbReference>
<dbReference type="InterPro" id="IPR001128">
    <property type="entry name" value="Cyt_P450"/>
</dbReference>
<dbReference type="CDD" id="cd11069">
    <property type="entry name" value="CYP_FUM15-like"/>
    <property type="match status" value="1"/>
</dbReference>
<dbReference type="Proteomes" id="UP001437256">
    <property type="component" value="Unassembled WGS sequence"/>
</dbReference>
<evidence type="ECO:0000256" key="2">
    <source>
        <dbReference type="ARBA" id="ARBA00004370"/>
    </source>
</evidence>
<dbReference type="InterPro" id="IPR002401">
    <property type="entry name" value="Cyt_P450_E_grp-I"/>
</dbReference>
<organism evidence="13 14">
    <name type="scientific">Marasmius tenuissimus</name>
    <dbReference type="NCBI Taxonomy" id="585030"/>
    <lineage>
        <taxon>Eukaryota</taxon>
        <taxon>Fungi</taxon>
        <taxon>Dikarya</taxon>
        <taxon>Basidiomycota</taxon>
        <taxon>Agaricomycotina</taxon>
        <taxon>Agaricomycetes</taxon>
        <taxon>Agaricomycetidae</taxon>
        <taxon>Agaricales</taxon>
        <taxon>Marasmiineae</taxon>
        <taxon>Marasmiaceae</taxon>
        <taxon>Marasmius</taxon>
    </lineage>
</organism>
<keyword evidence="5" id="KW-0349">Heme</keyword>
<sequence length="468" mass="53179">MHEQCFTNVLQLWLKSLQKSRLYTTDVKAIHHILTNHYEYQKPTLTRLALSDIFGHGILHTEGDKHKFQRRVMNPAFGPAHIRQLTSVFVEKANELSESWRSQVDRTDGSARIEVLSWLSKMTLDVIGRAGFNYEFNAISSADSNLDELNRAFTTIFSQSNDNRLWSLLRFHFPVLRVFPDFGDKAIATARRTMHRIGEQLLGDSKRALAADQNEKTVAGRDLLTLLVKSNMNEKQGQQMSDDDVLAQVPTFMIAGHETTSTATTWTLYVLSQRPDIQTKLREELLKVPTDTPTMDQLNDLPYLDAIVRETLRVHPPVPSTSREAQQDGVIPLSEPVNGKNYVEVRKGQTMPISILALNRSKKLWGEDAREFNPDRWVNGSVDTALPGVWGNMMTFLGGAKSCIGFRFALVEMKALLFSLVRTFEFELAVPVEEITKRTSIVQRPHLKSEEQKGGQLPLLVKLYDRDM</sequence>
<comment type="caution">
    <text evidence="13">The sequence shown here is derived from an EMBL/GenBank/DDBJ whole genome shotgun (WGS) entry which is preliminary data.</text>
</comment>
<dbReference type="PANTHER" id="PTHR24305">
    <property type="entry name" value="CYTOCHROME P450"/>
    <property type="match status" value="1"/>
</dbReference>
<dbReference type="SUPFAM" id="SSF48264">
    <property type="entry name" value="Cytochrome P450"/>
    <property type="match status" value="1"/>
</dbReference>
<protein>
    <recommendedName>
        <fullName evidence="15">Cytochrome P450</fullName>
    </recommendedName>
</protein>
<keyword evidence="11" id="KW-0503">Monooxygenase</keyword>
<reference evidence="13 14" key="1">
    <citation type="submission" date="2024-05" db="EMBL/GenBank/DDBJ databases">
        <title>A draft genome resource for the thread blight pathogen Marasmius tenuissimus strain MS-2.</title>
        <authorList>
            <person name="Yulfo-Soto G.E."/>
            <person name="Baruah I.K."/>
            <person name="Amoako-Attah I."/>
            <person name="Bukari Y."/>
            <person name="Meinhardt L.W."/>
            <person name="Bailey B.A."/>
            <person name="Cohen S.P."/>
        </authorList>
    </citation>
    <scope>NUCLEOTIDE SEQUENCE [LARGE SCALE GENOMIC DNA]</scope>
    <source>
        <strain evidence="13 14">MS-2</strain>
    </source>
</reference>